<evidence type="ECO:0000313" key="1">
    <source>
        <dbReference type="EMBL" id="MBX19934.1"/>
    </source>
</evidence>
<reference evidence="1" key="1">
    <citation type="submission" date="2018-02" db="EMBL/GenBank/DDBJ databases">
        <title>Rhizophora mucronata_Transcriptome.</title>
        <authorList>
            <person name="Meera S.P."/>
            <person name="Sreeshan A."/>
            <person name="Augustine A."/>
        </authorList>
    </citation>
    <scope>NUCLEOTIDE SEQUENCE</scope>
    <source>
        <tissue evidence="1">Leaf</tissue>
    </source>
</reference>
<name>A0A2P2LPP0_RHIMU</name>
<dbReference type="AlphaFoldDB" id="A0A2P2LPP0"/>
<organism evidence="1">
    <name type="scientific">Rhizophora mucronata</name>
    <name type="common">Asiatic mangrove</name>
    <dbReference type="NCBI Taxonomy" id="61149"/>
    <lineage>
        <taxon>Eukaryota</taxon>
        <taxon>Viridiplantae</taxon>
        <taxon>Streptophyta</taxon>
        <taxon>Embryophyta</taxon>
        <taxon>Tracheophyta</taxon>
        <taxon>Spermatophyta</taxon>
        <taxon>Magnoliopsida</taxon>
        <taxon>eudicotyledons</taxon>
        <taxon>Gunneridae</taxon>
        <taxon>Pentapetalae</taxon>
        <taxon>rosids</taxon>
        <taxon>fabids</taxon>
        <taxon>Malpighiales</taxon>
        <taxon>Rhizophoraceae</taxon>
        <taxon>Rhizophora</taxon>
    </lineage>
</organism>
<accession>A0A2P2LPP0</accession>
<dbReference type="EMBL" id="GGEC01039450">
    <property type="protein sequence ID" value="MBX19934.1"/>
    <property type="molecule type" value="Transcribed_RNA"/>
</dbReference>
<proteinExistence type="predicted"/>
<protein>
    <submittedName>
        <fullName evidence="1">Nucleic acid binding protein</fullName>
    </submittedName>
</protein>
<sequence>MNRDIAHKLAKALQNCLTPGILFFFFLQDRSNKRITKHKPSYGTSLIVCWDGYPCNLSTSFKMLMKGTSNLILPEKFIKPPYKYLLGLTPLPFSK</sequence>